<comment type="caution">
    <text evidence="1">The sequence shown here is derived from an EMBL/GenBank/DDBJ whole genome shotgun (WGS) entry which is preliminary data.</text>
</comment>
<accession>A0A9P0PR83</accession>
<reference evidence="1" key="1">
    <citation type="submission" date="2022-03" db="EMBL/GenBank/DDBJ databases">
        <authorList>
            <person name="Sayadi A."/>
        </authorList>
    </citation>
    <scope>NUCLEOTIDE SEQUENCE</scope>
</reference>
<dbReference type="Proteomes" id="UP001152888">
    <property type="component" value="Unassembled WGS sequence"/>
</dbReference>
<sequence>MNIVPSGPSDSARPKLTDPCAANGRELWYDIRGTVRDSRLLNARYACNSQITPVLKDRSRVPVNSCVNCYCVFLYRGYETWSCLERVIAL</sequence>
<evidence type="ECO:0000313" key="2">
    <source>
        <dbReference type="Proteomes" id="UP001152888"/>
    </source>
</evidence>
<organism evidence="1 2">
    <name type="scientific">Acanthoscelides obtectus</name>
    <name type="common">Bean weevil</name>
    <name type="synonym">Bruchus obtectus</name>
    <dbReference type="NCBI Taxonomy" id="200917"/>
    <lineage>
        <taxon>Eukaryota</taxon>
        <taxon>Metazoa</taxon>
        <taxon>Ecdysozoa</taxon>
        <taxon>Arthropoda</taxon>
        <taxon>Hexapoda</taxon>
        <taxon>Insecta</taxon>
        <taxon>Pterygota</taxon>
        <taxon>Neoptera</taxon>
        <taxon>Endopterygota</taxon>
        <taxon>Coleoptera</taxon>
        <taxon>Polyphaga</taxon>
        <taxon>Cucujiformia</taxon>
        <taxon>Chrysomeloidea</taxon>
        <taxon>Chrysomelidae</taxon>
        <taxon>Bruchinae</taxon>
        <taxon>Bruchini</taxon>
        <taxon>Acanthoscelides</taxon>
    </lineage>
</organism>
<evidence type="ECO:0000313" key="1">
    <source>
        <dbReference type="EMBL" id="CAH1994460.1"/>
    </source>
</evidence>
<proteinExistence type="predicted"/>
<dbReference type="AlphaFoldDB" id="A0A9P0PR83"/>
<name>A0A9P0PR83_ACAOB</name>
<protein>
    <submittedName>
        <fullName evidence="1">Uncharacterized protein</fullName>
    </submittedName>
</protein>
<keyword evidence="2" id="KW-1185">Reference proteome</keyword>
<dbReference type="EMBL" id="CAKOFQ010007200">
    <property type="protein sequence ID" value="CAH1994460.1"/>
    <property type="molecule type" value="Genomic_DNA"/>
</dbReference>
<gene>
    <name evidence="1" type="ORF">ACAOBT_LOCUS22130</name>
</gene>